<evidence type="ECO:0000313" key="4">
    <source>
        <dbReference type="Proteomes" id="UP000196655"/>
    </source>
</evidence>
<dbReference type="InterPro" id="IPR023210">
    <property type="entry name" value="NADP_OxRdtase_dom"/>
</dbReference>
<comment type="caution">
    <text evidence="3">The sequence shown here is derived from an EMBL/GenBank/DDBJ whole genome shotgun (WGS) entry which is preliminary data.</text>
</comment>
<dbReference type="GO" id="GO:0005829">
    <property type="term" value="C:cytosol"/>
    <property type="evidence" value="ECO:0007669"/>
    <property type="project" value="TreeGrafter"/>
</dbReference>
<dbReference type="Pfam" id="PF00248">
    <property type="entry name" value="Aldo_ket_red"/>
    <property type="match status" value="1"/>
</dbReference>
<evidence type="ECO:0000259" key="2">
    <source>
        <dbReference type="Pfam" id="PF00248"/>
    </source>
</evidence>
<dbReference type="InterPro" id="IPR036812">
    <property type="entry name" value="NAD(P)_OxRdtase_dom_sf"/>
</dbReference>
<dbReference type="GO" id="GO:0016491">
    <property type="term" value="F:oxidoreductase activity"/>
    <property type="evidence" value="ECO:0007669"/>
    <property type="project" value="UniProtKB-KW"/>
</dbReference>
<dbReference type="InterPro" id="IPR050523">
    <property type="entry name" value="AKR_Detox_Biosynth"/>
</dbReference>
<gene>
    <name evidence="3" type="ORF">BWR60_00700</name>
</gene>
<organism evidence="3 4">
    <name type="scientific">Inquilinus limosus</name>
    <dbReference type="NCBI Taxonomy" id="171674"/>
    <lineage>
        <taxon>Bacteria</taxon>
        <taxon>Pseudomonadati</taxon>
        <taxon>Pseudomonadota</taxon>
        <taxon>Alphaproteobacteria</taxon>
        <taxon>Rhodospirillales</taxon>
        <taxon>Rhodospirillaceae</taxon>
        <taxon>Inquilinus</taxon>
    </lineage>
</organism>
<evidence type="ECO:0000313" key="3">
    <source>
        <dbReference type="EMBL" id="OWJ69093.1"/>
    </source>
</evidence>
<accession>A0A211ZV04</accession>
<reference evidence="4" key="1">
    <citation type="submission" date="2017-05" db="EMBL/GenBank/DDBJ databases">
        <authorList>
            <person name="Macchi M."/>
            <person name="Festa S."/>
            <person name="Coppotelli B.M."/>
            <person name="Morelli I.S."/>
        </authorList>
    </citation>
    <scope>NUCLEOTIDE SEQUENCE [LARGE SCALE GENOMIC DNA]</scope>
    <source>
        <strain evidence="4">I</strain>
    </source>
</reference>
<dbReference type="Proteomes" id="UP000196655">
    <property type="component" value="Unassembled WGS sequence"/>
</dbReference>
<dbReference type="EMBL" id="NHON01000001">
    <property type="protein sequence ID" value="OWJ69093.1"/>
    <property type="molecule type" value="Genomic_DNA"/>
</dbReference>
<dbReference type="AlphaFoldDB" id="A0A211ZV04"/>
<keyword evidence="4" id="KW-1185">Reference proteome</keyword>
<dbReference type="CDD" id="cd19085">
    <property type="entry name" value="AKR_AKR11B3"/>
    <property type="match status" value="1"/>
</dbReference>
<feature type="domain" description="NADP-dependent oxidoreductase" evidence="2">
    <location>
        <begin position="41"/>
        <end position="310"/>
    </location>
</feature>
<proteinExistence type="predicted"/>
<dbReference type="PRINTS" id="PR00069">
    <property type="entry name" value="ALDKETRDTASE"/>
</dbReference>
<dbReference type="InterPro" id="IPR020471">
    <property type="entry name" value="AKR"/>
</dbReference>
<protein>
    <recommendedName>
        <fullName evidence="2">NADP-dependent oxidoreductase domain-containing protein</fullName>
    </recommendedName>
</protein>
<dbReference type="RefSeq" id="WP_088149082.1">
    <property type="nucleotide sequence ID" value="NZ_NHON01000001.1"/>
</dbReference>
<evidence type="ECO:0000256" key="1">
    <source>
        <dbReference type="ARBA" id="ARBA00023002"/>
    </source>
</evidence>
<dbReference type="Gene3D" id="3.20.20.100">
    <property type="entry name" value="NADP-dependent oxidoreductase domain"/>
    <property type="match status" value="1"/>
</dbReference>
<dbReference type="PANTHER" id="PTHR43364">
    <property type="entry name" value="NADH-SPECIFIC METHYLGLYOXAL REDUCTASE-RELATED"/>
    <property type="match status" value="1"/>
</dbReference>
<keyword evidence="1" id="KW-0560">Oxidoreductase</keyword>
<name>A0A211ZV04_9PROT</name>
<dbReference type="OrthoDB" id="9773828at2"/>
<dbReference type="PANTHER" id="PTHR43364:SF4">
    <property type="entry name" value="NAD(P)-LINKED OXIDOREDUCTASE SUPERFAMILY PROTEIN"/>
    <property type="match status" value="1"/>
</dbReference>
<sequence length="328" mass="35690">MSESASLSTDPSIRPVTIGTFPPQLPLAFGGSWFIPYSAPGAQDAELTGAIEAAYEGGVRHFDTAGGYGNGHSEEIYGAFLAGRRNEIFLASKANPAEATAAAMSAEIDASLRRLKTDYVDLYYIHWPKSGVDMRPRMEALEAARRAGKIRAAGVSNFSVAQMRQVQEVGRIDAHQLGYNLLWRYAEDELIPFCVAHGIAVVTYSTLAHGILTGKFGRKPDLAPGDQRHRILPFRADIWPHVHAGVERLKAIAAELDRPLMHLAIRWNLSRPGITFVVAGARNRAQSEANAAALSGAIPPSVLERMTAISDEIVRHVPDEGNLFNHHP</sequence>
<dbReference type="SUPFAM" id="SSF51430">
    <property type="entry name" value="NAD(P)-linked oxidoreductase"/>
    <property type="match status" value="1"/>
</dbReference>